<sequence length="113" mass="11706">MVGDAERHGKAEFHESSGEEDTRREGATAGKSGQVRPREAQGAPWETTGRKGLGWGGERSAPWEVRGEQAAEERGGEEACTPGNLTSSRPGRGTPSGTPAGFIGIQGGGLSDD</sequence>
<feature type="compositionally biased region" description="Basic and acidic residues" evidence="1">
    <location>
        <begin position="65"/>
        <end position="77"/>
    </location>
</feature>
<feature type="compositionally biased region" description="Basic and acidic residues" evidence="1">
    <location>
        <begin position="1"/>
        <end position="26"/>
    </location>
</feature>
<dbReference type="AlphaFoldDB" id="A0A804PXH8"/>
<accession>A0A804PXH8</accession>
<organism evidence="2 3">
    <name type="scientific">Zea mays</name>
    <name type="common">Maize</name>
    <dbReference type="NCBI Taxonomy" id="4577"/>
    <lineage>
        <taxon>Eukaryota</taxon>
        <taxon>Viridiplantae</taxon>
        <taxon>Streptophyta</taxon>
        <taxon>Embryophyta</taxon>
        <taxon>Tracheophyta</taxon>
        <taxon>Spermatophyta</taxon>
        <taxon>Magnoliopsida</taxon>
        <taxon>Liliopsida</taxon>
        <taxon>Poales</taxon>
        <taxon>Poaceae</taxon>
        <taxon>PACMAD clade</taxon>
        <taxon>Panicoideae</taxon>
        <taxon>Andropogonodae</taxon>
        <taxon>Andropogoneae</taxon>
        <taxon>Tripsacinae</taxon>
        <taxon>Zea</taxon>
    </lineage>
</organism>
<feature type="compositionally biased region" description="Gly residues" evidence="1">
    <location>
        <begin position="104"/>
        <end position="113"/>
    </location>
</feature>
<evidence type="ECO:0000313" key="3">
    <source>
        <dbReference type="Proteomes" id="UP000007305"/>
    </source>
</evidence>
<name>A0A804PXH8_MAIZE</name>
<evidence type="ECO:0000313" key="2">
    <source>
        <dbReference type="EnsemblPlants" id="Zm00001eb283690_P001"/>
    </source>
</evidence>
<reference evidence="3" key="1">
    <citation type="journal article" date="2009" name="Science">
        <title>The B73 maize genome: complexity, diversity, and dynamics.</title>
        <authorList>
            <person name="Schnable P.S."/>
            <person name="Ware D."/>
            <person name="Fulton R.S."/>
            <person name="Stein J.C."/>
            <person name="Wei F."/>
            <person name="Pasternak S."/>
            <person name="Liang C."/>
            <person name="Zhang J."/>
            <person name="Fulton L."/>
            <person name="Graves T.A."/>
            <person name="Minx P."/>
            <person name="Reily A.D."/>
            <person name="Courtney L."/>
            <person name="Kruchowski S.S."/>
            <person name="Tomlinson C."/>
            <person name="Strong C."/>
            <person name="Delehaunty K."/>
            <person name="Fronick C."/>
            <person name="Courtney B."/>
            <person name="Rock S.M."/>
            <person name="Belter E."/>
            <person name="Du F."/>
            <person name="Kim K."/>
            <person name="Abbott R.M."/>
            <person name="Cotton M."/>
            <person name="Levy A."/>
            <person name="Marchetto P."/>
            <person name="Ochoa K."/>
            <person name="Jackson S.M."/>
            <person name="Gillam B."/>
            <person name="Chen W."/>
            <person name="Yan L."/>
            <person name="Higginbotham J."/>
            <person name="Cardenas M."/>
            <person name="Waligorski J."/>
            <person name="Applebaum E."/>
            <person name="Phelps L."/>
            <person name="Falcone J."/>
            <person name="Kanchi K."/>
            <person name="Thane T."/>
            <person name="Scimone A."/>
            <person name="Thane N."/>
            <person name="Henke J."/>
            <person name="Wang T."/>
            <person name="Ruppert J."/>
            <person name="Shah N."/>
            <person name="Rotter K."/>
            <person name="Hodges J."/>
            <person name="Ingenthron E."/>
            <person name="Cordes M."/>
            <person name="Kohlberg S."/>
            <person name="Sgro J."/>
            <person name="Delgado B."/>
            <person name="Mead K."/>
            <person name="Chinwalla A."/>
            <person name="Leonard S."/>
            <person name="Crouse K."/>
            <person name="Collura K."/>
            <person name="Kudrna D."/>
            <person name="Currie J."/>
            <person name="He R."/>
            <person name="Angelova A."/>
            <person name="Rajasekar S."/>
            <person name="Mueller T."/>
            <person name="Lomeli R."/>
            <person name="Scara G."/>
            <person name="Ko A."/>
            <person name="Delaney K."/>
            <person name="Wissotski M."/>
            <person name="Lopez G."/>
            <person name="Campos D."/>
            <person name="Braidotti M."/>
            <person name="Ashley E."/>
            <person name="Golser W."/>
            <person name="Kim H."/>
            <person name="Lee S."/>
            <person name="Lin J."/>
            <person name="Dujmic Z."/>
            <person name="Kim W."/>
            <person name="Talag J."/>
            <person name="Zuccolo A."/>
            <person name="Fan C."/>
            <person name="Sebastian A."/>
            <person name="Kramer M."/>
            <person name="Spiegel L."/>
            <person name="Nascimento L."/>
            <person name="Zutavern T."/>
            <person name="Miller B."/>
            <person name="Ambroise C."/>
            <person name="Muller S."/>
            <person name="Spooner W."/>
            <person name="Narechania A."/>
            <person name="Ren L."/>
            <person name="Wei S."/>
            <person name="Kumari S."/>
            <person name="Faga B."/>
            <person name="Levy M.J."/>
            <person name="McMahan L."/>
            <person name="Van Buren P."/>
            <person name="Vaughn M.W."/>
            <person name="Ying K."/>
            <person name="Yeh C.-T."/>
            <person name="Emrich S.J."/>
            <person name="Jia Y."/>
            <person name="Kalyanaraman A."/>
            <person name="Hsia A.-P."/>
            <person name="Barbazuk W.B."/>
            <person name="Baucom R.S."/>
            <person name="Brutnell T.P."/>
            <person name="Carpita N.C."/>
            <person name="Chaparro C."/>
            <person name="Chia J.-M."/>
            <person name="Deragon J.-M."/>
            <person name="Estill J.C."/>
            <person name="Fu Y."/>
            <person name="Jeddeloh J.A."/>
            <person name="Han Y."/>
            <person name="Lee H."/>
            <person name="Li P."/>
            <person name="Lisch D.R."/>
            <person name="Liu S."/>
            <person name="Liu Z."/>
            <person name="Nagel D.H."/>
            <person name="McCann M.C."/>
            <person name="SanMiguel P."/>
            <person name="Myers A.M."/>
            <person name="Nettleton D."/>
            <person name="Nguyen J."/>
            <person name="Penning B.W."/>
            <person name="Ponnala L."/>
            <person name="Schneider K.L."/>
            <person name="Schwartz D.C."/>
            <person name="Sharma A."/>
            <person name="Soderlund C."/>
            <person name="Springer N.M."/>
            <person name="Sun Q."/>
            <person name="Wang H."/>
            <person name="Waterman M."/>
            <person name="Westerman R."/>
            <person name="Wolfgruber T.K."/>
            <person name="Yang L."/>
            <person name="Yu Y."/>
            <person name="Zhang L."/>
            <person name="Zhou S."/>
            <person name="Zhu Q."/>
            <person name="Bennetzen J.L."/>
            <person name="Dawe R.K."/>
            <person name="Jiang J."/>
            <person name="Jiang N."/>
            <person name="Presting G.G."/>
            <person name="Wessler S.R."/>
            <person name="Aluru S."/>
            <person name="Martienssen R.A."/>
            <person name="Clifton S.W."/>
            <person name="McCombie W.R."/>
            <person name="Wing R.A."/>
            <person name="Wilson R.K."/>
        </authorList>
    </citation>
    <scope>NUCLEOTIDE SEQUENCE [LARGE SCALE GENOMIC DNA]</scope>
    <source>
        <strain evidence="3">cv. B73</strain>
    </source>
</reference>
<reference evidence="2" key="2">
    <citation type="submission" date="2019-07" db="EMBL/GenBank/DDBJ databases">
        <authorList>
            <person name="Seetharam A."/>
            <person name="Woodhouse M."/>
            <person name="Cannon E."/>
        </authorList>
    </citation>
    <scope>NUCLEOTIDE SEQUENCE [LARGE SCALE GENOMIC DNA]</scope>
    <source>
        <strain evidence="2">cv. B73</strain>
    </source>
</reference>
<dbReference type="Proteomes" id="UP000007305">
    <property type="component" value="Chromosome 6"/>
</dbReference>
<proteinExistence type="predicted"/>
<reference evidence="2" key="3">
    <citation type="submission" date="2021-05" db="UniProtKB">
        <authorList>
            <consortium name="EnsemblPlants"/>
        </authorList>
    </citation>
    <scope>IDENTIFICATION</scope>
    <source>
        <strain evidence="2">cv. B73</strain>
    </source>
</reference>
<feature type="region of interest" description="Disordered" evidence="1">
    <location>
        <begin position="1"/>
        <end position="113"/>
    </location>
</feature>
<evidence type="ECO:0000256" key="1">
    <source>
        <dbReference type="SAM" id="MobiDB-lite"/>
    </source>
</evidence>
<dbReference type="InParanoid" id="A0A804PXH8"/>
<protein>
    <submittedName>
        <fullName evidence="2">Uncharacterized protein</fullName>
    </submittedName>
</protein>
<dbReference type="Gramene" id="Zm00001eb283690_T001">
    <property type="protein sequence ID" value="Zm00001eb283690_P001"/>
    <property type="gene ID" value="Zm00001eb283690"/>
</dbReference>
<dbReference type="EnsemblPlants" id="Zm00001eb283690_T001">
    <property type="protein sequence ID" value="Zm00001eb283690_P001"/>
    <property type="gene ID" value="Zm00001eb283690"/>
</dbReference>
<keyword evidence="3" id="KW-1185">Reference proteome</keyword>